<accession>A0A1S1JEE3</accession>
<proteinExistence type="predicted"/>
<dbReference type="SUPFAM" id="SSF46689">
    <property type="entry name" value="Homeodomain-like"/>
    <property type="match status" value="1"/>
</dbReference>
<dbReference type="InterPro" id="IPR036397">
    <property type="entry name" value="RNaseH_sf"/>
</dbReference>
<feature type="domain" description="Integrase catalytic" evidence="1">
    <location>
        <begin position="135"/>
        <end position="317"/>
    </location>
</feature>
<evidence type="ECO:0000313" key="3">
    <source>
        <dbReference type="Proteomes" id="UP000179636"/>
    </source>
</evidence>
<dbReference type="InterPro" id="IPR024967">
    <property type="entry name" value="DNA-bd_IS481-type"/>
</dbReference>
<reference evidence="2 3" key="1">
    <citation type="submission" date="2016-10" db="EMBL/GenBank/DDBJ databases">
        <title>Evaluation of Human, Animal and Environmental Mycobacterium chelonae Isolates by Core Genome Phylogenomic Analysis, Targeted Gene Comparison, and Anti-microbial Susceptibility Patterns: A Tale of Mistaken Identities.</title>
        <authorList>
            <person name="Fogelson S.B."/>
            <person name="Camus A.C."/>
            <person name="Lorenz W."/>
            <person name="Vasireddy R."/>
            <person name="Vasireddy S."/>
            <person name="Smith T."/>
            <person name="Brown-Elliott B.A."/>
            <person name="Wallace R.J.Jr."/>
            <person name="Hasan N.A."/>
            <person name="Reischl U."/>
            <person name="Sanchez S."/>
        </authorList>
    </citation>
    <scope>NUCLEOTIDE SEQUENCE [LARGE SCALE GENOMIC DNA]</scope>
    <source>
        <strain evidence="2 3">24999</strain>
    </source>
</reference>
<dbReference type="InterPro" id="IPR047656">
    <property type="entry name" value="IS481-like_transpos"/>
</dbReference>
<evidence type="ECO:0000259" key="1">
    <source>
        <dbReference type="PROSITE" id="PS50994"/>
    </source>
</evidence>
<dbReference type="PROSITE" id="PS50994">
    <property type="entry name" value="INTEGRASE"/>
    <property type="match status" value="1"/>
</dbReference>
<comment type="caution">
    <text evidence="2">The sequence shown here is derived from an EMBL/GenBank/DDBJ whole genome shotgun (WGS) entry which is preliminary data.</text>
</comment>
<name>A0A1S1JEE3_9MYCO</name>
<dbReference type="Pfam" id="PF13011">
    <property type="entry name" value="LZ_Tnp_IS481"/>
    <property type="match status" value="1"/>
</dbReference>
<keyword evidence="3" id="KW-1185">Reference proteome</keyword>
<dbReference type="PANTHER" id="PTHR35004:SF6">
    <property type="entry name" value="TRANSPOSASE"/>
    <property type="match status" value="1"/>
</dbReference>
<dbReference type="InterPro" id="IPR001584">
    <property type="entry name" value="Integrase_cat-core"/>
</dbReference>
<dbReference type="InterPro" id="IPR009057">
    <property type="entry name" value="Homeodomain-like_sf"/>
</dbReference>
<dbReference type="NCBIfam" id="NF033577">
    <property type="entry name" value="transpos_IS481"/>
    <property type="match status" value="1"/>
</dbReference>
<organism evidence="2 3">
    <name type="scientific">Mycobacterium syngnathidarum</name>
    <dbReference type="NCBI Taxonomy" id="1908205"/>
    <lineage>
        <taxon>Bacteria</taxon>
        <taxon>Bacillati</taxon>
        <taxon>Actinomycetota</taxon>
        <taxon>Actinomycetes</taxon>
        <taxon>Mycobacteriales</taxon>
        <taxon>Mycobacteriaceae</taxon>
        <taxon>Mycobacterium</taxon>
    </lineage>
</organism>
<dbReference type="Pfam" id="PF13683">
    <property type="entry name" value="rve_3"/>
    <property type="match status" value="1"/>
</dbReference>
<dbReference type="GO" id="GO:0015074">
    <property type="term" value="P:DNA integration"/>
    <property type="evidence" value="ECO:0007669"/>
    <property type="project" value="InterPro"/>
</dbReference>
<dbReference type="EMBL" id="MLHV01000091">
    <property type="protein sequence ID" value="OHT76870.1"/>
    <property type="molecule type" value="Genomic_DNA"/>
</dbReference>
<dbReference type="Proteomes" id="UP000179636">
    <property type="component" value="Unassembled WGS sequence"/>
</dbReference>
<dbReference type="STRING" id="1908205.BKG60_17805"/>
<protein>
    <submittedName>
        <fullName evidence="2">IS481 family transposase</fullName>
    </submittedName>
</protein>
<dbReference type="OrthoDB" id="568335at2"/>
<dbReference type="Gene3D" id="3.30.420.10">
    <property type="entry name" value="Ribonuclease H-like superfamily/Ribonuclease H"/>
    <property type="match status" value="1"/>
</dbReference>
<accession>A0A1Q9W960</accession>
<dbReference type="GO" id="GO:0003676">
    <property type="term" value="F:nucleic acid binding"/>
    <property type="evidence" value="ECO:0007669"/>
    <property type="project" value="InterPro"/>
</dbReference>
<evidence type="ECO:0000313" key="2">
    <source>
        <dbReference type="EMBL" id="OHT76870.1"/>
    </source>
</evidence>
<dbReference type="InterPro" id="IPR012337">
    <property type="entry name" value="RNaseH-like_sf"/>
</dbReference>
<dbReference type="SUPFAM" id="SSF53098">
    <property type="entry name" value="Ribonuclease H-like"/>
    <property type="match status" value="1"/>
</dbReference>
<sequence length="323" mass="37352">MSHRNAFLTPRGRLALARCVVDDGWPLARAAERFQCSTATAKKWADRYRNGGAAAMEDRSSRPHRSPRRLCQRLERRIIKVRVIHRWGPHRIAAHLRLARSTIEAVLRRYRMPLLRDLDQNTGTVVRRPKPHRYEHSAPGDLVHVDIKKLGRIPDGGGHRKLGRQAGRRNRANVGYSYLHHAVDDHSRLAYSEILDDERKQTAADFWVRARAFFADHGFTVKRVLTDNGSCYRSKVFADALGKEITHKFTRPYRPQTNGKVERFNRTLATEWAYAQTYLSDQARAATYPDWLHHYNHHRPHTGIGGKTPIERLRVHNLCGNYT</sequence>
<dbReference type="RefSeq" id="WP_070188763.1">
    <property type="nucleotide sequence ID" value="NZ_MLCL01000065.1"/>
</dbReference>
<dbReference type="PANTHER" id="PTHR35004">
    <property type="entry name" value="TRANSPOSASE RV3428C-RELATED"/>
    <property type="match status" value="1"/>
</dbReference>
<dbReference type="AlphaFoldDB" id="A0A1S1JEE3"/>
<gene>
    <name evidence="2" type="ORF">BKG61_30395</name>
</gene>